<dbReference type="GO" id="GO:0010268">
    <property type="term" value="P:brassinosteroid homeostasis"/>
    <property type="evidence" value="ECO:0000318"/>
    <property type="project" value="GO_Central"/>
</dbReference>
<comment type="similarity">
    <text evidence="7">Belongs to the cytochrome P450 family.</text>
</comment>
<evidence type="ECO:0000256" key="1">
    <source>
        <dbReference type="ARBA" id="ARBA00004167"/>
    </source>
</evidence>
<dbReference type="InterPro" id="IPR036396">
    <property type="entry name" value="Cyt_P450_sf"/>
</dbReference>
<dbReference type="InterPro" id="IPR017972">
    <property type="entry name" value="Cyt_P450_CS"/>
</dbReference>
<keyword evidence="6 7" id="KW-0349">Heme</keyword>
<dbReference type="SUPFAM" id="SSF48264">
    <property type="entry name" value="Cytochrome P450"/>
    <property type="match status" value="1"/>
</dbReference>
<dbReference type="GO" id="GO:0016020">
    <property type="term" value="C:membrane"/>
    <property type="evidence" value="ECO:0007669"/>
    <property type="project" value="UniProtKB-SubCell"/>
</dbReference>
<keyword evidence="4" id="KW-1133">Transmembrane helix</keyword>
<dbReference type="PANTHER" id="PTHR24286:SF305">
    <property type="entry name" value="CYTOCHROME P450 708A2"/>
    <property type="match status" value="1"/>
</dbReference>
<dbReference type="Pfam" id="PF00067">
    <property type="entry name" value="p450"/>
    <property type="match status" value="1"/>
</dbReference>
<organism evidence="8 9">
    <name type="scientific">Erythranthe guttata</name>
    <name type="common">Yellow monkey flower</name>
    <name type="synonym">Mimulus guttatus</name>
    <dbReference type="NCBI Taxonomy" id="4155"/>
    <lineage>
        <taxon>Eukaryota</taxon>
        <taxon>Viridiplantae</taxon>
        <taxon>Streptophyta</taxon>
        <taxon>Embryophyta</taxon>
        <taxon>Tracheophyta</taxon>
        <taxon>Spermatophyta</taxon>
        <taxon>Magnoliopsida</taxon>
        <taxon>eudicotyledons</taxon>
        <taxon>Gunneridae</taxon>
        <taxon>Pentapetalae</taxon>
        <taxon>asterids</taxon>
        <taxon>lamiids</taxon>
        <taxon>Lamiales</taxon>
        <taxon>Phrymaceae</taxon>
        <taxon>Erythranthe</taxon>
    </lineage>
</organism>
<keyword evidence="9" id="KW-1185">Reference proteome</keyword>
<reference evidence="8 9" key="1">
    <citation type="journal article" date="2013" name="Proc. Natl. Acad. Sci. U.S.A.">
        <title>Fine-scale variation in meiotic recombination in Mimulus inferred from population shotgun sequencing.</title>
        <authorList>
            <person name="Hellsten U."/>
            <person name="Wright K.M."/>
            <person name="Jenkins J."/>
            <person name="Shu S."/>
            <person name="Yuan Y."/>
            <person name="Wessler S.R."/>
            <person name="Schmutz J."/>
            <person name="Willis J.H."/>
            <person name="Rokhsar D.S."/>
        </authorList>
    </citation>
    <scope>NUCLEOTIDE SEQUENCE [LARGE SCALE GENOMIC DNA]</scope>
    <source>
        <strain evidence="9">cv. DUN x IM62</strain>
    </source>
</reference>
<dbReference type="AlphaFoldDB" id="A0A022RDF2"/>
<dbReference type="GO" id="GO:0020037">
    <property type="term" value="F:heme binding"/>
    <property type="evidence" value="ECO:0007669"/>
    <property type="project" value="InterPro"/>
</dbReference>
<evidence type="ECO:0000256" key="3">
    <source>
        <dbReference type="ARBA" id="ARBA00022723"/>
    </source>
</evidence>
<gene>
    <name evidence="8" type="ORF">MIMGU_mgv1a0187552mg</name>
</gene>
<dbReference type="eggNOG" id="KOG0157">
    <property type="taxonomic scope" value="Eukaryota"/>
</dbReference>
<evidence type="ECO:0000256" key="6">
    <source>
        <dbReference type="PIRSR" id="PIRSR602403-1"/>
    </source>
</evidence>
<dbReference type="PANTHER" id="PTHR24286">
    <property type="entry name" value="CYTOCHROME P450 26"/>
    <property type="match status" value="1"/>
</dbReference>
<dbReference type="GO" id="GO:0005506">
    <property type="term" value="F:iron ion binding"/>
    <property type="evidence" value="ECO:0007669"/>
    <property type="project" value="InterPro"/>
</dbReference>
<comment type="cofactor">
    <cofactor evidence="6">
        <name>heme</name>
        <dbReference type="ChEBI" id="CHEBI:30413"/>
    </cofactor>
</comment>
<keyword evidence="2" id="KW-0812">Transmembrane</keyword>
<feature type="binding site" description="axial binding residue" evidence="6">
    <location>
        <position position="162"/>
    </location>
    <ligand>
        <name>heme</name>
        <dbReference type="ChEBI" id="CHEBI:30413"/>
    </ligand>
    <ligandPart>
        <name>Fe</name>
        <dbReference type="ChEBI" id="CHEBI:18248"/>
    </ligandPart>
</feature>
<keyword evidence="7" id="KW-0560">Oxidoreductase</keyword>
<dbReference type="InterPro" id="IPR001128">
    <property type="entry name" value="Cyt_P450"/>
</dbReference>
<dbReference type="PROSITE" id="PS00086">
    <property type="entry name" value="CYTOCHROME_P450"/>
    <property type="match status" value="1"/>
</dbReference>
<dbReference type="GO" id="GO:0016132">
    <property type="term" value="P:brassinosteroid biosynthetic process"/>
    <property type="evidence" value="ECO:0000318"/>
    <property type="project" value="GO_Central"/>
</dbReference>
<name>A0A022RDF2_ERYGU</name>
<keyword evidence="7" id="KW-0503">Monooxygenase</keyword>
<proteinExistence type="inferred from homology"/>
<evidence type="ECO:0000313" key="8">
    <source>
        <dbReference type="EMBL" id="EYU37763.1"/>
    </source>
</evidence>
<comment type="subcellular location">
    <subcellularLocation>
        <location evidence="1">Membrane</location>
        <topology evidence="1">Single-pass membrane protein</topology>
    </subcellularLocation>
</comment>
<dbReference type="GO" id="GO:0004497">
    <property type="term" value="F:monooxygenase activity"/>
    <property type="evidence" value="ECO:0000318"/>
    <property type="project" value="GO_Central"/>
</dbReference>
<dbReference type="InterPro" id="IPR002403">
    <property type="entry name" value="Cyt_P450_E_grp-IV"/>
</dbReference>
<evidence type="ECO:0000256" key="5">
    <source>
        <dbReference type="ARBA" id="ARBA00023004"/>
    </source>
</evidence>
<dbReference type="GO" id="GO:0016705">
    <property type="term" value="F:oxidoreductase activity, acting on paired donors, with incorporation or reduction of molecular oxygen"/>
    <property type="evidence" value="ECO:0007669"/>
    <property type="project" value="InterPro"/>
</dbReference>
<evidence type="ECO:0008006" key="10">
    <source>
        <dbReference type="Google" id="ProtNLM"/>
    </source>
</evidence>
<dbReference type="Gene3D" id="1.10.630.10">
    <property type="entry name" value="Cytochrome P450"/>
    <property type="match status" value="1"/>
</dbReference>
<evidence type="ECO:0000256" key="4">
    <source>
        <dbReference type="ARBA" id="ARBA00022989"/>
    </source>
</evidence>
<protein>
    <recommendedName>
        <fullName evidence="10">Cytochrome P450</fullName>
    </recommendedName>
</protein>
<dbReference type="Proteomes" id="UP000030748">
    <property type="component" value="Unassembled WGS sequence"/>
</dbReference>
<evidence type="ECO:0000313" key="9">
    <source>
        <dbReference type="Proteomes" id="UP000030748"/>
    </source>
</evidence>
<dbReference type="STRING" id="4155.A0A022RDF2"/>
<evidence type="ECO:0000256" key="7">
    <source>
        <dbReference type="RuleBase" id="RU000461"/>
    </source>
</evidence>
<dbReference type="EMBL" id="KI630513">
    <property type="protein sequence ID" value="EYU37763.1"/>
    <property type="molecule type" value="Genomic_DNA"/>
</dbReference>
<keyword evidence="4" id="KW-0472">Membrane</keyword>
<dbReference type="PRINTS" id="PR00465">
    <property type="entry name" value="EP450IV"/>
</dbReference>
<sequence length="214" mass="24162">MFGEFGMNQLCICDPETSKQLVDNYINGTNAIMSFPLNIPGTTYYKSLQAEHEEIIAKRKNPDSSVTWEEYKSMTFTLQVVNEALRLGNTVPGFLRKAVKDIKVKGYTIPAGWAIMACHSVLHLDPNIYKDPLKFDPSRWKNATPEFISKNLKPFGGGIKQCAGADFSRASMCIFLHVFVTKYRWTIVEGGDIIQNPIMHIKNGLHISLSEKRD</sequence>
<accession>A0A022RDF2</accession>
<keyword evidence="5 6" id="KW-0408">Iron</keyword>
<keyword evidence="3 6" id="KW-0479">Metal-binding</keyword>
<evidence type="ECO:0000256" key="2">
    <source>
        <dbReference type="ARBA" id="ARBA00022692"/>
    </source>
</evidence>